<feature type="domain" description="YknX-like C-terminal permuted SH3-like" evidence="4">
    <location>
        <begin position="177"/>
        <end position="231"/>
    </location>
</feature>
<keyword evidence="2" id="KW-0175">Coiled coil</keyword>
<proteinExistence type="predicted"/>
<evidence type="ECO:0000313" key="6">
    <source>
        <dbReference type="EMBL" id="EGO64439.1"/>
    </source>
</evidence>
<dbReference type="PANTHER" id="PTHR32347:SF14">
    <property type="entry name" value="EFFLUX SYSTEM COMPONENT YKNX-RELATED"/>
    <property type="match status" value="1"/>
</dbReference>
<organism evidence="6 7">
    <name type="scientific">Acetonema longum DSM 6540</name>
    <dbReference type="NCBI Taxonomy" id="1009370"/>
    <lineage>
        <taxon>Bacteria</taxon>
        <taxon>Bacillati</taxon>
        <taxon>Bacillota</taxon>
        <taxon>Negativicutes</taxon>
        <taxon>Acetonemataceae</taxon>
        <taxon>Acetonema</taxon>
    </lineage>
</organism>
<evidence type="ECO:0000256" key="1">
    <source>
        <dbReference type="ARBA" id="ARBA00004196"/>
    </source>
</evidence>
<accession>F7NHR4</accession>
<keyword evidence="7" id="KW-1185">Reference proteome</keyword>
<dbReference type="Pfam" id="PF25990">
    <property type="entry name" value="Beta-barrel_YknX"/>
    <property type="match status" value="1"/>
</dbReference>
<dbReference type="PANTHER" id="PTHR32347">
    <property type="entry name" value="EFFLUX SYSTEM COMPONENT YKNX-RELATED"/>
    <property type="match status" value="1"/>
</dbReference>
<feature type="chain" id="PRO_5038805303" evidence="3">
    <location>
        <begin position="33"/>
        <end position="256"/>
    </location>
</feature>
<dbReference type="GO" id="GO:0030313">
    <property type="term" value="C:cell envelope"/>
    <property type="evidence" value="ECO:0007669"/>
    <property type="project" value="UniProtKB-SubCell"/>
</dbReference>
<dbReference type="InterPro" id="IPR058636">
    <property type="entry name" value="Beta-barrel_YknX"/>
</dbReference>
<dbReference type="AlphaFoldDB" id="F7NHR4"/>
<evidence type="ECO:0000256" key="2">
    <source>
        <dbReference type="ARBA" id="ARBA00023054"/>
    </source>
</evidence>
<feature type="domain" description="YknX-like beta-barrel" evidence="5">
    <location>
        <begin position="91"/>
        <end position="153"/>
    </location>
</feature>
<dbReference type="EMBL" id="AFGF01000056">
    <property type="protein sequence ID" value="EGO64439.1"/>
    <property type="molecule type" value="Genomic_DNA"/>
</dbReference>
<dbReference type="OrthoDB" id="9809068at2"/>
<dbReference type="Gene3D" id="2.40.420.20">
    <property type="match status" value="1"/>
</dbReference>
<comment type="caution">
    <text evidence="6">The sequence shown here is derived from an EMBL/GenBank/DDBJ whole genome shotgun (WGS) entry which is preliminary data.</text>
</comment>
<evidence type="ECO:0000313" key="7">
    <source>
        <dbReference type="Proteomes" id="UP000003240"/>
    </source>
</evidence>
<reference evidence="6 7" key="1">
    <citation type="journal article" date="2011" name="EMBO J.">
        <title>Structural diversity of bacterial flagellar motors.</title>
        <authorList>
            <person name="Chen S."/>
            <person name="Beeby M."/>
            <person name="Murphy G.E."/>
            <person name="Leadbetter J.R."/>
            <person name="Hendrixson D.R."/>
            <person name="Briegel A."/>
            <person name="Li Z."/>
            <person name="Shi J."/>
            <person name="Tocheva E.I."/>
            <person name="Muller A."/>
            <person name="Dobro M.J."/>
            <person name="Jensen G.J."/>
        </authorList>
    </citation>
    <scope>NUCLEOTIDE SEQUENCE [LARGE SCALE GENOMIC DNA]</scope>
    <source>
        <strain evidence="6 7">DSM 6540</strain>
    </source>
</reference>
<dbReference type="Proteomes" id="UP000003240">
    <property type="component" value="Unassembled WGS sequence"/>
</dbReference>
<protein>
    <submittedName>
        <fullName evidence="6">Efflux transporter RND family, MFP subunit</fullName>
    </submittedName>
</protein>
<evidence type="ECO:0000259" key="4">
    <source>
        <dbReference type="Pfam" id="PF25989"/>
    </source>
</evidence>
<dbReference type="STRING" id="1009370.ALO_08058"/>
<sequence length="256" mass="28219">MQAVFQKLLQHKKWLLLLVVLAIAVRADMLQAEDQKQPAHRILVVKRGNIATVVAAKGIVVPVNTVNTPMAPGSGENSAPVVLLDAARIKMQIEAQISEFDIDKILVGQKVKFTADACPDQIYSGNVASISRKGHWRQHHIYYPVIIDMDEGKGSEGVLRPEMTARISIWVGERLNVLAVPLKAVKESRNQRYVQVLKDGQPHNITVTTGLANDASIEIIEGLQEGDRLILPQAKVRGQKKISGFIRQFFGSPGIE</sequence>
<name>F7NHR4_9FIRM</name>
<feature type="signal peptide" evidence="3">
    <location>
        <begin position="1"/>
        <end position="32"/>
    </location>
</feature>
<dbReference type="InterPro" id="IPR058637">
    <property type="entry name" value="YknX-like_C"/>
</dbReference>
<gene>
    <name evidence="6" type="ORF">ALO_08058</name>
</gene>
<evidence type="ECO:0000259" key="5">
    <source>
        <dbReference type="Pfam" id="PF25990"/>
    </source>
</evidence>
<dbReference type="Pfam" id="PF25989">
    <property type="entry name" value="YknX_C"/>
    <property type="match status" value="1"/>
</dbReference>
<evidence type="ECO:0000256" key="3">
    <source>
        <dbReference type="SAM" id="SignalP"/>
    </source>
</evidence>
<dbReference type="eggNOG" id="COG0845">
    <property type="taxonomic scope" value="Bacteria"/>
</dbReference>
<keyword evidence="3" id="KW-0732">Signal</keyword>
<comment type="subcellular location">
    <subcellularLocation>
        <location evidence="1">Cell envelope</location>
    </subcellularLocation>
</comment>
<dbReference type="Gene3D" id="2.40.30.170">
    <property type="match status" value="1"/>
</dbReference>
<dbReference type="InterPro" id="IPR050465">
    <property type="entry name" value="UPF0194_transport"/>
</dbReference>